<reference evidence="2 3" key="1">
    <citation type="journal article" date="2014" name="Genome Biol. Evol.">
        <title>Acetic acid bacteria genomes reveal functional traits for adaptation to life in insect guts.</title>
        <authorList>
            <person name="Chouaia B."/>
            <person name="Gaiarsa S."/>
            <person name="Crotti E."/>
            <person name="Comandatore F."/>
            <person name="Degli Esposti M."/>
            <person name="Ricci I."/>
            <person name="Alma A."/>
            <person name="Favia G."/>
            <person name="Bandi C."/>
            <person name="Daffonchio D."/>
        </authorList>
    </citation>
    <scope>NUCLEOTIDE SEQUENCE [LARGE SCALE GENOMIC DNA]</scope>
    <source>
        <strain evidence="2 3">SF2.1</strain>
    </source>
</reference>
<protein>
    <recommendedName>
        <fullName evidence="1">Schlafen group 3-like DNA/RNA helicase domain-containing protein</fullName>
    </recommendedName>
</protein>
<dbReference type="Gene3D" id="3.40.50.300">
    <property type="entry name" value="P-loop containing nucleotide triphosphate hydrolases"/>
    <property type="match status" value="1"/>
</dbReference>
<gene>
    <name evidence="2" type="ORF">ASAP_0147</name>
</gene>
<reference evidence="2 3" key="2">
    <citation type="journal article" date="2014" name="PLoS ONE">
        <title>Evolution of mitochondria reconstructed from the energy metabolism of living bacteria.</title>
        <authorList>
            <person name="Degli Esposti M."/>
            <person name="Chouaia B."/>
            <person name="Comandatore F."/>
            <person name="Crotti E."/>
            <person name="Sassera D."/>
            <person name="Lievens P.M."/>
            <person name="Daffonchio D."/>
            <person name="Bandi C."/>
        </authorList>
    </citation>
    <scope>NUCLEOTIDE SEQUENCE [LARGE SCALE GENOMIC DNA]</scope>
    <source>
        <strain evidence="2 3">SF2.1</strain>
    </source>
</reference>
<sequence length="676" mass="76376">MAHAVLFARCLAREQAFQLDYSIADRLGAFMARAYLSLDKTELDAASDEALLGRLASELPFSVEQTQRGAWIYQIRHLRRLLQAFPTAHAFMEFLIPRMGRRADLVLLLHGIVFVIEYKIGAKYLSRGDLDQVYGYALDLKNFHETSHTLPVVPIAVATSWQAPSTPEYRSDDDGLLKPIALGENDLERAIREISNLNTTPAIDPLRWEAGRYQPTPTIIEAAQALYHGHSVHSISRSEAGAENLTQTAQYVARVIENAKREHRKMICFITGVPGSGKTLAGLNLATDRQRAHAEEHAVFLSGNGPLVEVLREALTVDAVKAAKEKNKDSSKVRERRRAEAFIQNIHHFRDEALNCVSPPAEKVVVFDEAQRAWDVEQTSKFMQQKRGQSGFSMSEPAFLLSVMDRHPDWCVVVCLVGGGQEINTGEAGIDEWLRALEGIFPHWRVHLSPELTYESVLPNRELAAPLHLSTSIRSFRAERLSEFISYAVAGDAARARQVRQGLTRFPLLVTRDLEAARRWLRAKRRGQERSGLLASSNAVRLRPCGLFVKAKIEPQHWFLGPHDDVRSSDALEDVGTEFETQGLELDWTCVCWDLNYRREGHAWTSFQFKGTRWQRVNDSARQRYVANAYRVLLTRARQGMIIFVPEGSPEDVTRPERAYDEVYEFLLGCGCDPYS</sequence>
<accession>A0A060QHG5</accession>
<name>A0A060QHG5_9PROT</name>
<dbReference type="InterPro" id="IPR027417">
    <property type="entry name" value="P-loop_NTPase"/>
</dbReference>
<feature type="domain" description="Schlafen group 3-like DNA/RNA helicase" evidence="1">
    <location>
        <begin position="265"/>
        <end position="646"/>
    </location>
</feature>
<dbReference type="EMBL" id="CBLX010000003">
    <property type="protein sequence ID" value="CDG38192.1"/>
    <property type="molecule type" value="Genomic_DNA"/>
</dbReference>
<dbReference type="AlphaFoldDB" id="A0A060QHG5"/>
<evidence type="ECO:0000259" key="1">
    <source>
        <dbReference type="Pfam" id="PF09848"/>
    </source>
</evidence>
<dbReference type="Proteomes" id="UP000027583">
    <property type="component" value="Unassembled WGS sequence"/>
</dbReference>
<organism evidence="2 3">
    <name type="scientific">Asaia bogorensis</name>
    <dbReference type="NCBI Taxonomy" id="91915"/>
    <lineage>
        <taxon>Bacteria</taxon>
        <taxon>Pseudomonadati</taxon>
        <taxon>Pseudomonadota</taxon>
        <taxon>Alphaproteobacteria</taxon>
        <taxon>Acetobacterales</taxon>
        <taxon>Acetobacteraceae</taxon>
        <taxon>Asaia</taxon>
    </lineage>
</organism>
<comment type="caution">
    <text evidence="2">The sequence shown here is derived from an EMBL/GenBank/DDBJ whole genome shotgun (WGS) entry which is preliminary data.</text>
</comment>
<proteinExistence type="predicted"/>
<evidence type="ECO:0000313" key="3">
    <source>
        <dbReference type="Proteomes" id="UP000027583"/>
    </source>
</evidence>
<dbReference type="eggNOG" id="COG3410">
    <property type="taxonomic scope" value="Bacteria"/>
</dbReference>
<dbReference type="Pfam" id="PF09848">
    <property type="entry name" value="SLFN-g3_helicase"/>
    <property type="match status" value="1"/>
</dbReference>
<dbReference type="InterPro" id="IPR018647">
    <property type="entry name" value="SLFN_3-like_DNA/RNA_helicase"/>
</dbReference>
<evidence type="ECO:0000313" key="2">
    <source>
        <dbReference type="EMBL" id="CDG38192.1"/>
    </source>
</evidence>
<dbReference type="SUPFAM" id="SSF52540">
    <property type="entry name" value="P-loop containing nucleoside triphosphate hydrolases"/>
    <property type="match status" value="2"/>
</dbReference>